<evidence type="ECO:0000313" key="2">
    <source>
        <dbReference type="EMBL" id="KWV59320.1"/>
    </source>
</evidence>
<sequence length="389" mass="41534">MLVNAALSCGLCLLPIVPAAAQSTPNPAMNAPDQLAWQFFIQVNTRAGGSNALFETWASDTDTFNPNPQFPTTPAPLALRQPAVPRLGRLALQRAGKLLLAIPPGVGAGVLEESRRNKDSFDFIVQNNLYKVSGLRAAFGKTLSFPIGAMEVKANWLLVTDVPAFTGGRVALADVPKLYHVNTGADGKQYAFLSMHLISKAVPNWTWATFEHKFNPGRCDIIGCHDSFGAQTNPVNPNPQPNQGYPDCVKTPALAAMIASADWDPAFANYCLKGSQTDFTDSTGLDIRVGNSVTEQGFVDQSSCMTCHGRAAWDNTGAATSSAGFDNNGAPLGPIQPNWYWSFSTQPPIFQGVPGLTQVATSADFVWSIPFCAIDDTQNPPQPSGCTGK</sequence>
<feature type="signal peptide" evidence="1">
    <location>
        <begin position="1"/>
        <end position="21"/>
    </location>
</feature>
<gene>
    <name evidence="2" type="ORF">AS156_32175</name>
</gene>
<evidence type="ECO:0000313" key="3">
    <source>
        <dbReference type="Proteomes" id="UP000057737"/>
    </source>
</evidence>
<dbReference type="EMBL" id="LNCU01000032">
    <property type="protein sequence ID" value="KWV59320.1"/>
    <property type="molecule type" value="Genomic_DNA"/>
</dbReference>
<keyword evidence="3" id="KW-1185">Reference proteome</keyword>
<keyword evidence="1" id="KW-0732">Signal</keyword>
<organism evidence="2 3">
    <name type="scientific">Bradyrhizobium macuxiense</name>
    <dbReference type="NCBI Taxonomy" id="1755647"/>
    <lineage>
        <taxon>Bacteria</taxon>
        <taxon>Pseudomonadati</taxon>
        <taxon>Pseudomonadota</taxon>
        <taxon>Alphaproteobacteria</taxon>
        <taxon>Hyphomicrobiales</taxon>
        <taxon>Nitrobacteraceae</taxon>
        <taxon>Bradyrhizobium</taxon>
    </lineage>
</organism>
<accession>A0A109K259</accession>
<evidence type="ECO:0000256" key="1">
    <source>
        <dbReference type="SAM" id="SignalP"/>
    </source>
</evidence>
<feature type="chain" id="PRO_5007137406" description="Cytochrome c domain-containing protein" evidence="1">
    <location>
        <begin position="22"/>
        <end position="389"/>
    </location>
</feature>
<evidence type="ECO:0008006" key="4">
    <source>
        <dbReference type="Google" id="ProtNLM"/>
    </source>
</evidence>
<protein>
    <recommendedName>
        <fullName evidence="4">Cytochrome c domain-containing protein</fullName>
    </recommendedName>
</protein>
<reference evidence="2 3" key="1">
    <citation type="submission" date="2015-11" db="EMBL/GenBank/DDBJ databases">
        <title>Draft Genome Sequence of the Strain BR 10303 (Bradyrhizobium sp.) isolated from nodules of Centrolobium paraense.</title>
        <authorList>
            <person name="Zelli J.E."/>
            <person name="Simoes-Araujo J.L."/>
            <person name="Barauna A.C."/>
            <person name="Silva K."/>
        </authorList>
    </citation>
    <scope>NUCLEOTIDE SEQUENCE [LARGE SCALE GENOMIC DNA]</scope>
    <source>
        <strain evidence="2 3">BR 10303</strain>
    </source>
</reference>
<dbReference type="AlphaFoldDB" id="A0A109K259"/>
<comment type="caution">
    <text evidence="2">The sequence shown here is derived from an EMBL/GenBank/DDBJ whole genome shotgun (WGS) entry which is preliminary data.</text>
</comment>
<dbReference type="Proteomes" id="UP000057737">
    <property type="component" value="Unassembled WGS sequence"/>
</dbReference>
<name>A0A109K259_9BRAD</name>
<proteinExistence type="predicted"/>